<protein>
    <recommendedName>
        <fullName evidence="1">Reverse transcriptase domain-containing protein</fullName>
    </recommendedName>
</protein>
<dbReference type="AlphaFoldDB" id="A0AAQ4EA49"/>
<evidence type="ECO:0000313" key="3">
    <source>
        <dbReference type="Proteomes" id="UP001321473"/>
    </source>
</evidence>
<dbReference type="PROSITE" id="PS50878">
    <property type="entry name" value="RT_POL"/>
    <property type="match status" value="1"/>
</dbReference>
<dbReference type="Pfam" id="PF00078">
    <property type="entry name" value="RVT_1"/>
    <property type="match status" value="1"/>
</dbReference>
<dbReference type="SUPFAM" id="SSF56672">
    <property type="entry name" value="DNA/RNA polymerases"/>
    <property type="match status" value="1"/>
</dbReference>
<dbReference type="PANTHER" id="PTHR19446">
    <property type="entry name" value="REVERSE TRANSCRIPTASES"/>
    <property type="match status" value="1"/>
</dbReference>
<reference evidence="2 3" key="1">
    <citation type="journal article" date="2023" name="Arcadia Sci">
        <title>De novo assembly of a long-read Amblyomma americanum tick genome.</title>
        <authorList>
            <person name="Chou S."/>
            <person name="Poskanzer K.E."/>
            <person name="Rollins M."/>
            <person name="Thuy-Boun P.S."/>
        </authorList>
    </citation>
    <scope>NUCLEOTIDE SEQUENCE [LARGE SCALE GENOMIC DNA]</scope>
    <source>
        <strain evidence="2">F_SG_1</strain>
        <tissue evidence="2">Salivary glands</tissue>
    </source>
</reference>
<evidence type="ECO:0000313" key="2">
    <source>
        <dbReference type="EMBL" id="KAK8771513.1"/>
    </source>
</evidence>
<sequence length="450" mass="50241">MASLDLTKAFDSVAVDNIFRGAAVRGCGQDILDYLEEFYQTSSTVLEFEGRKKLVHPSRGVRQGDPLSPLLFNLVLDEWLHADNQGVYFESGDLRIDAMAFADDIVLLASTPQGIQQRIDSFVAFLEERGLAINPAKSVTVALQPAGKVKKVKLLQNINFHVKGAEIVNVTTGEAPGEIGRFSLPACRVAADMELVESRLRKARALSSYEGEDISTAKKAWRFWTKRLHFSVDGRALERTKNIPAAMKWTTEGTSLMKGKEFINLLKLRFNALTCLSRTKRGRENLNHIENLNHVLQNCVRTDHVRKCRHNVILKYLAKTLREKDWTVRVEPVFTTTKGRQIPDLVLTREGQSVIVDVQVVGLNVSLDDAHQAKRAKYIGEDLHAQISDRPVIVTTATVSFRGCWAKPSVDALRSLGLANCDFTIMTLRCLQGGLQAFRTHQKMTALNSA</sequence>
<dbReference type="EMBL" id="JARKHS020019648">
    <property type="protein sequence ID" value="KAK8771513.1"/>
    <property type="molecule type" value="Genomic_DNA"/>
</dbReference>
<dbReference type="InterPro" id="IPR043502">
    <property type="entry name" value="DNA/RNA_pol_sf"/>
</dbReference>
<dbReference type="Proteomes" id="UP001321473">
    <property type="component" value="Unassembled WGS sequence"/>
</dbReference>
<comment type="caution">
    <text evidence="2">The sequence shown here is derived from an EMBL/GenBank/DDBJ whole genome shotgun (WGS) entry which is preliminary data.</text>
</comment>
<proteinExistence type="predicted"/>
<dbReference type="GO" id="GO:0071897">
    <property type="term" value="P:DNA biosynthetic process"/>
    <property type="evidence" value="ECO:0007669"/>
    <property type="project" value="UniProtKB-ARBA"/>
</dbReference>
<gene>
    <name evidence="2" type="ORF">V5799_025243</name>
</gene>
<name>A0AAQ4EA49_AMBAM</name>
<organism evidence="2 3">
    <name type="scientific">Amblyomma americanum</name>
    <name type="common">Lone star tick</name>
    <dbReference type="NCBI Taxonomy" id="6943"/>
    <lineage>
        <taxon>Eukaryota</taxon>
        <taxon>Metazoa</taxon>
        <taxon>Ecdysozoa</taxon>
        <taxon>Arthropoda</taxon>
        <taxon>Chelicerata</taxon>
        <taxon>Arachnida</taxon>
        <taxon>Acari</taxon>
        <taxon>Parasitiformes</taxon>
        <taxon>Ixodida</taxon>
        <taxon>Ixodoidea</taxon>
        <taxon>Ixodidae</taxon>
        <taxon>Amblyomminae</taxon>
        <taxon>Amblyomma</taxon>
    </lineage>
</organism>
<feature type="domain" description="Reverse transcriptase" evidence="1">
    <location>
        <begin position="1"/>
        <end position="167"/>
    </location>
</feature>
<keyword evidence="3" id="KW-1185">Reference proteome</keyword>
<evidence type="ECO:0000259" key="1">
    <source>
        <dbReference type="PROSITE" id="PS50878"/>
    </source>
</evidence>
<accession>A0AAQ4EA49</accession>
<dbReference type="InterPro" id="IPR000477">
    <property type="entry name" value="RT_dom"/>
</dbReference>